<sequence length="275" mass="32748">MPFKICTYKLVSNKLKINPDCPIESNGVEIMKESYEYLTNAIMKMFNTILIYKLPAVTERIDKSINMNCINYIGIFETNKNNNILKRVNLTRNDFPKYVFPMDEKIIEIYLKSCDDNIANLCLKMFGDNPYEFIVNERCKMYINKCVDDFMRIDNDVENFEFDLEYFLNLIPGVHCVEYYERILSTYVINKLENEILKLGYYSKIRLIVGLEGMRLYFSYIIEKKLVDSHLYILNKKFETLEEDESRRYIMSKYCELNGIEIYSSIYKSLSQLIQ</sequence>
<evidence type="ECO:0000313" key="1">
    <source>
        <dbReference type="EMBL" id="AEX63199.1"/>
    </source>
</evidence>
<protein>
    <submittedName>
        <fullName evidence="1">Uncharacterized protein</fullName>
    </submittedName>
</protein>
<organism evidence="1">
    <name type="scientific">Moumouvirus sp. 'Monve'</name>
    <dbReference type="NCBI Taxonomy" id="1128131"/>
    <lineage>
        <taxon>Viruses</taxon>
        <taxon>Varidnaviria</taxon>
        <taxon>Bamfordvirae</taxon>
        <taxon>Nucleocytoviricota</taxon>
        <taxon>Megaviricetes</taxon>
        <taxon>Imitervirales</taxon>
        <taxon>Mimiviridae</taxon>
        <taxon>Megamimivirinae</taxon>
        <taxon>Moumouvirus</taxon>
    </lineage>
</organism>
<proteinExistence type="predicted"/>
<gene>
    <name evidence="1" type="ORF">mv_R997</name>
</gene>
<accession>H2EFD4</accession>
<reference evidence="1" key="1">
    <citation type="submission" date="2011-10" db="EMBL/GenBank/DDBJ databases">
        <title>Provirophages and transpovirons: unique mobilome of giant viruses.</title>
        <authorList>
            <person name="Desnues C."/>
            <person name="LaScola B."/>
            <person name="Yutin N."/>
            <person name="Fournous G."/>
            <person name="Koonin E."/>
            <person name="Raoult D."/>
        </authorList>
    </citation>
    <scope>NUCLEOTIDE SEQUENCE</scope>
    <source>
        <strain evidence="1">Mv13-mv</strain>
    </source>
</reference>
<name>H2EFD4_9VIRU</name>
<dbReference type="EMBL" id="JN885999">
    <property type="protein sequence ID" value="AEX63199.1"/>
    <property type="molecule type" value="Genomic_DNA"/>
</dbReference>